<keyword evidence="3" id="KW-0325">Glycoprotein</keyword>
<dbReference type="PRINTS" id="PR00722">
    <property type="entry name" value="CHYMOTRYPSIN"/>
</dbReference>
<dbReference type="InterPro" id="IPR009003">
    <property type="entry name" value="Peptidase_S1_PA"/>
</dbReference>
<accession>A0A6A4WY54</accession>
<evidence type="ECO:0000256" key="5">
    <source>
        <dbReference type="RuleBase" id="RU363034"/>
    </source>
</evidence>
<dbReference type="PROSITE" id="PS00134">
    <property type="entry name" value="TRYPSIN_HIS"/>
    <property type="match status" value="1"/>
</dbReference>
<keyword evidence="2" id="KW-1015">Disulfide bond</keyword>
<dbReference type="SUPFAM" id="SSF50494">
    <property type="entry name" value="Trypsin-like serine proteases"/>
    <property type="match status" value="1"/>
</dbReference>
<evidence type="ECO:0000313" key="8">
    <source>
        <dbReference type="Proteomes" id="UP000440578"/>
    </source>
</evidence>
<dbReference type="InterPro" id="IPR001254">
    <property type="entry name" value="Trypsin_dom"/>
</dbReference>
<evidence type="ECO:0000259" key="6">
    <source>
        <dbReference type="PROSITE" id="PS50240"/>
    </source>
</evidence>
<evidence type="ECO:0000256" key="4">
    <source>
        <dbReference type="ARBA" id="ARBA00024195"/>
    </source>
</evidence>
<protein>
    <submittedName>
        <fullName evidence="7">Trypsin-3</fullName>
    </submittedName>
</protein>
<keyword evidence="8" id="KW-1185">Reference proteome</keyword>
<dbReference type="InterPro" id="IPR051487">
    <property type="entry name" value="Ser/Thr_Proteases_Immune/Dev"/>
</dbReference>
<dbReference type="OrthoDB" id="60866at2759"/>
<dbReference type="InterPro" id="IPR018114">
    <property type="entry name" value="TRYPSIN_HIS"/>
</dbReference>
<dbReference type="GO" id="GO:0004252">
    <property type="term" value="F:serine-type endopeptidase activity"/>
    <property type="evidence" value="ECO:0007669"/>
    <property type="project" value="InterPro"/>
</dbReference>
<keyword evidence="1" id="KW-0732">Signal</keyword>
<dbReference type="Proteomes" id="UP000440578">
    <property type="component" value="Unassembled WGS sequence"/>
</dbReference>
<evidence type="ECO:0000256" key="2">
    <source>
        <dbReference type="ARBA" id="ARBA00023157"/>
    </source>
</evidence>
<feature type="domain" description="Peptidase S1" evidence="6">
    <location>
        <begin position="1"/>
        <end position="249"/>
    </location>
</feature>
<dbReference type="Pfam" id="PF00089">
    <property type="entry name" value="Trypsin"/>
    <property type="match status" value="1"/>
</dbReference>
<comment type="caution">
    <text evidence="7">The sequence shown here is derived from an EMBL/GenBank/DDBJ whole genome shotgun (WGS) entry which is preliminary data.</text>
</comment>
<dbReference type="EMBL" id="VIIS01000576">
    <property type="protein sequence ID" value="KAF0307388.1"/>
    <property type="molecule type" value="Genomic_DNA"/>
</dbReference>
<comment type="similarity">
    <text evidence="4">Belongs to the peptidase S1 family. CLIP subfamily.</text>
</comment>
<name>A0A6A4WY54_AMPAM</name>
<evidence type="ECO:0000256" key="3">
    <source>
        <dbReference type="ARBA" id="ARBA00023180"/>
    </source>
</evidence>
<gene>
    <name evidence="7" type="primary">TRYP2_0</name>
    <name evidence="7" type="ORF">FJT64_021267</name>
</gene>
<keyword evidence="5" id="KW-0378">Hydrolase</keyword>
<keyword evidence="5" id="KW-0645">Protease</keyword>
<proteinExistence type="inferred from homology"/>
<keyword evidence="5" id="KW-0720">Serine protease</keyword>
<dbReference type="CDD" id="cd00190">
    <property type="entry name" value="Tryp_SPc"/>
    <property type="match status" value="1"/>
</dbReference>
<dbReference type="InterPro" id="IPR033116">
    <property type="entry name" value="TRYPSIN_SER"/>
</dbReference>
<dbReference type="PROSITE" id="PS50240">
    <property type="entry name" value="TRYPSIN_DOM"/>
    <property type="match status" value="1"/>
</dbReference>
<dbReference type="InterPro" id="IPR001314">
    <property type="entry name" value="Peptidase_S1A"/>
</dbReference>
<organism evidence="7 8">
    <name type="scientific">Amphibalanus amphitrite</name>
    <name type="common">Striped barnacle</name>
    <name type="synonym">Balanus amphitrite</name>
    <dbReference type="NCBI Taxonomy" id="1232801"/>
    <lineage>
        <taxon>Eukaryota</taxon>
        <taxon>Metazoa</taxon>
        <taxon>Ecdysozoa</taxon>
        <taxon>Arthropoda</taxon>
        <taxon>Crustacea</taxon>
        <taxon>Multicrustacea</taxon>
        <taxon>Cirripedia</taxon>
        <taxon>Thoracica</taxon>
        <taxon>Thoracicalcarea</taxon>
        <taxon>Balanomorpha</taxon>
        <taxon>Balanoidea</taxon>
        <taxon>Balanidae</taxon>
        <taxon>Amphibalaninae</taxon>
        <taxon>Amphibalanus</taxon>
    </lineage>
</organism>
<dbReference type="SMART" id="SM00020">
    <property type="entry name" value="Tryp_SPc"/>
    <property type="match status" value="1"/>
</dbReference>
<sequence length="268" mass="29227">MAMLRARTKAVFRVHVCGGSVVDSRHILTAAHCMDESRIKRDSLRVRLGEYDSSTFIEGNHTEYDVERIILHPNYEQAGVLNYDIALLRLSREIAFASSVCTIPLPDGPSGDLAGKTVTVAGWGITERTLSYQLSNSVLSELNMTAVSASDCRDKIQLALAGGDVPTQSQIELDIFSGGFRKDDHLCAVPKENGQGICFGDSGSPLLEFGQFRVVGVVSSAFGDCGYPWVPELYTRVSAFLDWIRNATAIPGQETKTHHCQNPFVAAD</sequence>
<dbReference type="PANTHER" id="PTHR24256">
    <property type="entry name" value="TRYPTASE-RELATED"/>
    <property type="match status" value="1"/>
</dbReference>
<dbReference type="AlphaFoldDB" id="A0A6A4WY54"/>
<dbReference type="InterPro" id="IPR043504">
    <property type="entry name" value="Peptidase_S1_PA_chymotrypsin"/>
</dbReference>
<dbReference type="Gene3D" id="2.40.10.10">
    <property type="entry name" value="Trypsin-like serine proteases"/>
    <property type="match status" value="1"/>
</dbReference>
<reference evidence="7 8" key="1">
    <citation type="submission" date="2019-07" db="EMBL/GenBank/DDBJ databases">
        <title>Draft genome assembly of a fouling barnacle, Amphibalanus amphitrite (Darwin, 1854): The first reference genome for Thecostraca.</title>
        <authorList>
            <person name="Kim W."/>
        </authorList>
    </citation>
    <scope>NUCLEOTIDE SEQUENCE [LARGE SCALE GENOMIC DNA]</scope>
    <source>
        <strain evidence="7">SNU_AA5</strain>
        <tissue evidence="7">Soma without cirri and trophi</tissue>
    </source>
</reference>
<dbReference type="GO" id="GO:0006508">
    <property type="term" value="P:proteolysis"/>
    <property type="evidence" value="ECO:0007669"/>
    <property type="project" value="UniProtKB-KW"/>
</dbReference>
<dbReference type="PROSITE" id="PS00135">
    <property type="entry name" value="TRYPSIN_SER"/>
    <property type="match status" value="1"/>
</dbReference>
<dbReference type="FunFam" id="2.40.10.10:FF:000028">
    <property type="entry name" value="Serine protease easter"/>
    <property type="match status" value="1"/>
</dbReference>
<evidence type="ECO:0000256" key="1">
    <source>
        <dbReference type="ARBA" id="ARBA00022729"/>
    </source>
</evidence>
<evidence type="ECO:0000313" key="7">
    <source>
        <dbReference type="EMBL" id="KAF0307388.1"/>
    </source>
</evidence>